<accession>A0AA91J3T5</accession>
<dbReference type="AlphaFoldDB" id="A0AA91J3T5"/>
<dbReference type="RefSeq" id="WP_065005320.1">
    <property type="nucleotide sequence ID" value="NZ_CP033334.1"/>
</dbReference>
<dbReference type="Proteomes" id="UP000093737">
    <property type="component" value="Unassembled WGS sequence"/>
</dbReference>
<reference evidence="1 2" key="1">
    <citation type="submission" date="2016-05" db="EMBL/GenBank/DDBJ databases">
        <authorList>
            <person name="Ramsay J.P."/>
        </authorList>
    </citation>
    <scope>NUCLEOTIDE SEQUENCE [LARGE SCALE GENOMIC DNA]</scope>
    <source>
        <strain evidence="1 2">NZP2042</strain>
    </source>
</reference>
<gene>
    <name evidence="1" type="ORF">A8145_31685</name>
</gene>
<name>A0AA91J3T5_RHILI</name>
<dbReference type="EMBL" id="LYTK01000010">
    <property type="protein sequence ID" value="OBQ66946.1"/>
    <property type="molecule type" value="Genomic_DNA"/>
</dbReference>
<proteinExistence type="predicted"/>
<comment type="caution">
    <text evidence="1">The sequence shown here is derived from an EMBL/GenBank/DDBJ whole genome shotgun (WGS) entry which is preliminary data.</text>
</comment>
<sequence length="110" mass="11994">MTANAPADGAGLHDAMYGQVDPYNGRVVKTGLFDKLFAAALPNMPESQRAAFVGQKETMRRTGALRMAARQLQRRKDYEQAEVDTVLKTSAIAIGNANPDDHVTFEAARQ</sequence>
<evidence type="ECO:0000313" key="1">
    <source>
        <dbReference type="EMBL" id="OBQ66946.1"/>
    </source>
</evidence>
<organism evidence="1 2">
    <name type="scientific">Rhizobium loti</name>
    <name type="common">Mesorhizobium loti</name>
    <dbReference type="NCBI Taxonomy" id="381"/>
    <lineage>
        <taxon>Bacteria</taxon>
        <taxon>Pseudomonadati</taxon>
        <taxon>Pseudomonadota</taxon>
        <taxon>Alphaproteobacteria</taxon>
        <taxon>Hyphomicrobiales</taxon>
        <taxon>Phyllobacteriaceae</taxon>
        <taxon>Mesorhizobium</taxon>
    </lineage>
</organism>
<protein>
    <submittedName>
        <fullName evidence="1">Uncharacterized protein</fullName>
    </submittedName>
</protein>
<evidence type="ECO:0000313" key="2">
    <source>
        <dbReference type="Proteomes" id="UP000093737"/>
    </source>
</evidence>